<dbReference type="SUPFAM" id="SSF55729">
    <property type="entry name" value="Acyl-CoA N-acyltransferases (Nat)"/>
    <property type="match status" value="1"/>
</dbReference>
<dbReference type="InterPro" id="IPR000182">
    <property type="entry name" value="GNAT_dom"/>
</dbReference>
<evidence type="ECO:0000313" key="2">
    <source>
        <dbReference type="EMBL" id="GFS92590.1"/>
    </source>
</evidence>
<name>A0A8X6N419_NEPPI</name>
<dbReference type="InterPro" id="IPR016181">
    <property type="entry name" value="Acyl_CoA_acyltransferase"/>
</dbReference>
<organism evidence="2 3">
    <name type="scientific">Nephila pilipes</name>
    <name type="common">Giant wood spider</name>
    <name type="synonym">Nephila maculata</name>
    <dbReference type="NCBI Taxonomy" id="299642"/>
    <lineage>
        <taxon>Eukaryota</taxon>
        <taxon>Metazoa</taxon>
        <taxon>Ecdysozoa</taxon>
        <taxon>Arthropoda</taxon>
        <taxon>Chelicerata</taxon>
        <taxon>Arachnida</taxon>
        <taxon>Araneae</taxon>
        <taxon>Araneomorphae</taxon>
        <taxon>Entelegynae</taxon>
        <taxon>Araneoidea</taxon>
        <taxon>Nephilidae</taxon>
        <taxon>Nephila</taxon>
    </lineage>
</organism>
<gene>
    <name evidence="2" type="primary">NCL1_31760</name>
    <name evidence="2" type="ORF">NPIL_163781</name>
</gene>
<dbReference type="Gene3D" id="3.40.630.30">
    <property type="match status" value="1"/>
</dbReference>
<dbReference type="GO" id="GO:0016747">
    <property type="term" value="F:acyltransferase activity, transferring groups other than amino-acyl groups"/>
    <property type="evidence" value="ECO:0007669"/>
    <property type="project" value="InterPro"/>
</dbReference>
<evidence type="ECO:0000259" key="1">
    <source>
        <dbReference type="PROSITE" id="PS51186"/>
    </source>
</evidence>
<proteinExistence type="predicted"/>
<dbReference type="EMBL" id="BMAW01099938">
    <property type="protein sequence ID" value="GFS92590.1"/>
    <property type="molecule type" value="Genomic_DNA"/>
</dbReference>
<reference evidence="2" key="1">
    <citation type="submission" date="2020-08" db="EMBL/GenBank/DDBJ databases">
        <title>Multicomponent nature underlies the extraordinary mechanical properties of spider dragline silk.</title>
        <authorList>
            <person name="Kono N."/>
            <person name="Nakamura H."/>
            <person name="Mori M."/>
            <person name="Yoshida Y."/>
            <person name="Ohtoshi R."/>
            <person name="Malay A.D."/>
            <person name="Moran D.A.P."/>
            <person name="Tomita M."/>
            <person name="Numata K."/>
            <person name="Arakawa K."/>
        </authorList>
    </citation>
    <scope>NUCLEOTIDE SEQUENCE</scope>
</reference>
<sequence length="123" mass="14004">KMNPIKVLTFRLRPFVETDIPAVVKIALRSTFQYSTECLLSWSKIDPTGINVAELHSGEVVGLGATINHNESEAFLGAVCVHEKYRKLRIAHREKAGMYSKPEKVYHHSFPHYACRSVYGLRF</sequence>
<dbReference type="OrthoDB" id="6481813at2759"/>
<protein>
    <recommendedName>
        <fullName evidence="1">N-acetyltransferase domain-containing protein</fullName>
    </recommendedName>
</protein>
<feature type="non-terminal residue" evidence="2">
    <location>
        <position position="1"/>
    </location>
</feature>
<dbReference type="Proteomes" id="UP000887013">
    <property type="component" value="Unassembled WGS sequence"/>
</dbReference>
<feature type="domain" description="N-acetyltransferase" evidence="1">
    <location>
        <begin position="10"/>
        <end position="123"/>
    </location>
</feature>
<accession>A0A8X6N419</accession>
<dbReference type="AlphaFoldDB" id="A0A8X6N419"/>
<keyword evidence="3" id="KW-1185">Reference proteome</keyword>
<comment type="caution">
    <text evidence="2">The sequence shown here is derived from an EMBL/GenBank/DDBJ whole genome shotgun (WGS) entry which is preliminary data.</text>
</comment>
<dbReference type="PROSITE" id="PS51186">
    <property type="entry name" value="GNAT"/>
    <property type="match status" value="1"/>
</dbReference>
<evidence type="ECO:0000313" key="3">
    <source>
        <dbReference type="Proteomes" id="UP000887013"/>
    </source>
</evidence>